<feature type="region of interest" description="Disordered" evidence="1">
    <location>
        <begin position="1"/>
        <end position="39"/>
    </location>
</feature>
<keyword evidence="3" id="KW-1185">Reference proteome</keyword>
<organism evidence="2 3">
    <name type="scientific">Candidatus Nephthysia bennettiae</name>
    <dbReference type="NCBI Taxonomy" id="3127016"/>
    <lineage>
        <taxon>Bacteria</taxon>
        <taxon>Bacillati</taxon>
        <taxon>Candidatus Dormiibacterota</taxon>
        <taxon>Candidatus Dormibacteria</taxon>
        <taxon>Candidatus Dormibacterales</taxon>
        <taxon>Candidatus Dormibacteraceae</taxon>
        <taxon>Candidatus Nephthysia</taxon>
    </lineage>
</organism>
<proteinExistence type="predicted"/>
<evidence type="ECO:0000313" key="3">
    <source>
        <dbReference type="Proteomes" id="UP000612893"/>
    </source>
</evidence>
<evidence type="ECO:0000256" key="1">
    <source>
        <dbReference type="SAM" id="MobiDB-lite"/>
    </source>
</evidence>
<comment type="caution">
    <text evidence="2">The sequence shown here is derived from an EMBL/GenBank/DDBJ whole genome shotgun (WGS) entry which is preliminary data.</text>
</comment>
<dbReference type="AlphaFoldDB" id="A0A934K5C6"/>
<name>A0A934K5C6_9BACT</name>
<evidence type="ECO:0000313" key="2">
    <source>
        <dbReference type="EMBL" id="MBJ7599159.1"/>
    </source>
</evidence>
<accession>A0A934K5C6</accession>
<protein>
    <submittedName>
        <fullName evidence="2">Transposase</fullName>
    </submittedName>
</protein>
<dbReference type="EMBL" id="JAEKNR010000142">
    <property type="protein sequence ID" value="MBJ7599159.1"/>
    <property type="molecule type" value="Genomic_DNA"/>
</dbReference>
<dbReference type="Proteomes" id="UP000612893">
    <property type="component" value="Unassembled WGS sequence"/>
</dbReference>
<sequence length="86" mass="9649">MRREGLYSSHLTKWRRQRDEAARGGFDKPRGRKPTPAAEVEAAKLREENAKLKKELAAAHMVIDVQKNVSALLGIALESAEPRITQ</sequence>
<reference evidence="2" key="1">
    <citation type="submission" date="2020-10" db="EMBL/GenBank/DDBJ databases">
        <title>Ca. Dormibacterota MAGs.</title>
        <authorList>
            <person name="Montgomery K."/>
        </authorList>
    </citation>
    <scope>NUCLEOTIDE SEQUENCE [LARGE SCALE GENOMIC DNA]</scope>
    <source>
        <strain evidence="2">SC8812_S17_10</strain>
    </source>
</reference>
<gene>
    <name evidence="2" type="ORF">JF922_13915</name>
</gene>
<feature type="compositionally biased region" description="Basic and acidic residues" evidence="1">
    <location>
        <begin position="17"/>
        <end position="29"/>
    </location>
</feature>